<name>G0MZM8_CAEBE</name>
<dbReference type="EMBL" id="GL379822">
    <property type="protein sequence ID" value="EGT48138.1"/>
    <property type="molecule type" value="Genomic_DNA"/>
</dbReference>
<dbReference type="AlphaFoldDB" id="G0MZM8"/>
<dbReference type="Proteomes" id="UP000008068">
    <property type="component" value="Unassembled WGS sequence"/>
</dbReference>
<sequence>MAPITYRFFYYHLMTLVNATVPAKDAIQLEIRISEKPQPKDSLIPPNRLKFLLATLSYGIEETAAQAYETSDAFYCSLTDVYKCFRDFVIKLGAEGAIDDWNTIMGGSEEKTRKKVTQESILSAITLVIEKA</sequence>
<organism evidence="2">
    <name type="scientific">Caenorhabditis brenneri</name>
    <name type="common">Nematode worm</name>
    <dbReference type="NCBI Taxonomy" id="135651"/>
    <lineage>
        <taxon>Eukaryota</taxon>
        <taxon>Metazoa</taxon>
        <taxon>Ecdysozoa</taxon>
        <taxon>Nematoda</taxon>
        <taxon>Chromadorea</taxon>
        <taxon>Rhabditida</taxon>
        <taxon>Rhabditina</taxon>
        <taxon>Rhabditomorpha</taxon>
        <taxon>Rhabditoidea</taxon>
        <taxon>Rhabditidae</taxon>
        <taxon>Peloderinae</taxon>
        <taxon>Caenorhabditis</taxon>
    </lineage>
</organism>
<proteinExistence type="predicted"/>
<protein>
    <submittedName>
        <fullName evidence="1">Uncharacterized protein</fullName>
    </submittedName>
</protein>
<evidence type="ECO:0000313" key="1">
    <source>
        <dbReference type="EMBL" id="EGT48138.1"/>
    </source>
</evidence>
<dbReference type="InParanoid" id="G0MZM8"/>
<dbReference type="HOGENOM" id="CLU_1918908_0_0_1"/>
<gene>
    <name evidence="1" type="ORF">CAEBREN_18281</name>
</gene>
<reference evidence="2" key="1">
    <citation type="submission" date="2011-07" db="EMBL/GenBank/DDBJ databases">
        <authorList>
            <consortium name="Caenorhabditis brenneri Sequencing and Analysis Consortium"/>
            <person name="Wilson R.K."/>
        </authorList>
    </citation>
    <scope>NUCLEOTIDE SEQUENCE [LARGE SCALE GENOMIC DNA]</scope>
    <source>
        <strain evidence="2">PB2801</strain>
    </source>
</reference>
<accession>G0MZM8</accession>
<evidence type="ECO:0000313" key="2">
    <source>
        <dbReference type="Proteomes" id="UP000008068"/>
    </source>
</evidence>
<keyword evidence="2" id="KW-1185">Reference proteome</keyword>